<name>A0AAD4CR22_ASPNN</name>
<sequence>MKLSLFAVTVSALATQVVSDLCGVDDVIASLQKVSKDASLMDTAAEVADDSIAHDSPVYKDYKSLDAHFNRDLRCDIVIENPEDQQRVCDEYAEFAANQKESVDVGLDDSFMEENEEQPEAGKVHEYAVTLERSLTEDLAALMEIYPAA</sequence>
<accession>A0AAD4CR22</accession>
<evidence type="ECO:0000256" key="1">
    <source>
        <dbReference type="SAM" id="SignalP"/>
    </source>
</evidence>
<proteinExistence type="predicted"/>
<dbReference type="EMBL" id="VCAU01000029">
    <property type="protein sequence ID" value="KAF9890177.1"/>
    <property type="molecule type" value="Genomic_DNA"/>
</dbReference>
<feature type="chain" id="PRO_5042173330" evidence="1">
    <location>
        <begin position="20"/>
        <end position="149"/>
    </location>
</feature>
<feature type="signal peptide" evidence="1">
    <location>
        <begin position="1"/>
        <end position="19"/>
    </location>
</feature>
<dbReference type="Proteomes" id="UP001194746">
    <property type="component" value="Unassembled WGS sequence"/>
</dbReference>
<keyword evidence="1" id="KW-0732">Signal</keyword>
<keyword evidence="3" id="KW-1185">Reference proteome</keyword>
<gene>
    <name evidence="2" type="ORF">FE257_006338</name>
</gene>
<evidence type="ECO:0000313" key="2">
    <source>
        <dbReference type="EMBL" id="KAF9890177.1"/>
    </source>
</evidence>
<dbReference type="AlphaFoldDB" id="A0AAD4CR22"/>
<evidence type="ECO:0000313" key="3">
    <source>
        <dbReference type="Proteomes" id="UP001194746"/>
    </source>
</evidence>
<reference evidence="2" key="2">
    <citation type="submission" date="2020-02" db="EMBL/GenBank/DDBJ databases">
        <authorList>
            <person name="Gilchrist C.L.M."/>
            <person name="Chooi Y.-H."/>
        </authorList>
    </citation>
    <scope>NUCLEOTIDE SEQUENCE</scope>
    <source>
        <strain evidence="2">MST-FP2251</strain>
    </source>
</reference>
<organism evidence="2 3">
    <name type="scientific">Aspergillus nanangensis</name>
    <dbReference type="NCBI Taxonomy" id="2582783"/>
    <lineage>
        <taxon>Eukaryota</taxon>
        <taxon>Fungi</taxon>
        <taxon>Dikarya</taxon>
        <taxon>Ascomycota</taxon>
        <taxon>Pezizomycotina</taxon>
        <taxon>Eurotiomycetes</taxon>
        <taxon>Eurotiomycetidae</taxon>
        <taxon>Eurotiales</taxon>
        <taxon>Aspergillaceae</taxon>
        <taxon>Aspergillus</taxon>
        <taxon>Aspergillus subgen. Circumdati</taxon>
    </lineage>
</organism>
<reference evidence="2" key="1">
    <citation type="journal article" date="2019" name="Beilstein J. Org. Chem.">
        <title>Nanangenines: drimane sesquiterpenoids as the dominant metabolite cohort of a novel Australian fungus, Aspergillus nanangensis.</title>
        <authorList>
            <person name="Lacey H.J."/>
            <person name="Gilchrist C.L.M."/>
            <person name="Crombie A."/>
            <person name="Kalaitzis J.A."/>
            <person name="Vuong D."/>
            <person name="Rutledge P.J."/>
            <person name="Turner P."/>
            <person name="Pitt J.I."/>
            <person name="Lacey E."/>
            <person name="Chooi Y.H."/>
            <person name="Piggott A.M."/>
        </authorList>
    </citation>
    <scope>NUCLEOTIDE SEQUENCE</scope>
    <source>
        <strain evidence="2">MST-FP2251</strain>
    </source>
</reference>
<comment type="caution">
    <text evidence="2">The sequence shown here is derived from an EMBL/GenBank/DDBJ whole genome shotgun (WGS) entry which is preliminary data.</text>
</comment>
<protein>
    <submittedName>
        <fullName evidence="2">Uncharacterized protein</fullName>
    </submittedName>
</protein>